<comment type="caution">
    <text evidence="1">The sequence shown here is derived from an EMBL/GenBank/DDBJ whole genome shotgun (WGS) entry which is preliminary data.</text>
</comment>
<sequence>MISMVYVDNEKPCAASVGDQSSRQANPSVVGAMAYVLIDDYHAVLYRYLCPESYPERNVEFLKANRIHLFQFGIEGTMEPFVNIPEITIRQTLQVFLAIIVPEKVWHPERWVGYEQEVLTLKGAASADVS</sequence>
<dbReference type="GO" id="GO:0016791">
    <property type="term" value="F:phosphatase activity"/>
    <property type="evidence" value="ECO:0007669"/>
    <property type="project" value="InterPro"/>
</dbReference>
<dbReference type="Proteomes" id="UP001206925">
    <property type="component" value="Unassembled WGS sequence"/>
</dbReference>
<protein>
    <submittedName>
        <fullName evidence="1">Uncharacterized protein</fullName>
    </submittedName>
</protein>
<evidence type="ECO:0000313" key="1">
    <source>
        <dbReference type="EMBL" id="KAI7740663.1"/>
    </source>
</evidence>
<dbReference type="PRINTS" id="PR01911">
    <property type="entry name" value="PFDSPHPHTASE"/>
</dbReference>
<dbReference type="Pfam" id="PF03162">
    <property type="entry name" value="Y_phosphatase2"/>
    <property type="match status" value="1"/>
</dbReference>
<organism evidence="1 2">
    <name type="scientific">Ambrosia artemisiifolia</name>
    <name type="common">Common ragweed</name>
    <dbReference type="NCBI Taxonomy" id="4212"/>
    <lineage>
        <taxon>Eukaryota</taxon>
        <taxon>Viridiplantae</taxon>
        <taxon>Streptophyta</taxon>
        <taxon>Embryophyta</taxon>
        <taxon>Tracheophyta</taxon>
        <taxon>Spermatophyta</taxon>
        <taxon>Magnoliopsida</taxon>
        <taxon>eudicotyledons</taxon>
        <taxon>Gunneridae</taxon>
        <taxon>Pentapetalae</taxon>
        <taxon>asterids</taxon>
        <taxon>campanulids</taxon>
        <taxon>Asterales</taxon>
        <taxon>Asteraceae</taxon>
        <taxon>Asteroideae</taxon>
        <taxon>Heliantheae alliance</taxon>
        <taxon>Heliantheae</taxon>
        <taxon>Ambrosia</taxon>
    </lineage>
</organism>
<evidence type="ECO:0000313" key="2">
    <source>
        <dbReference type="Proteomes" id="UP001206925"/>
    </source>
</evidence>
<dbReference type="InterPro" id="IPR029021">
    <property type="entry name" value="Prot-tyrosine_phosphatase-like"/>
</dbReference>
<gene>
    <name evidence="1" type="ORF">M8C21_014628</name>
</gene>
<dbReference type="InterPro" id="IPR004861">
    <property type="entry name" value="Siw14-like"/>
</dbReference>
<dbReference type="AlphaFoldDB" id="A0AAD5CFF7"/>
<dbReference type="InterPro" id="IPR020428">
    <property type="entry name" value="PFA-DSPs"/>
</dbReference>
<dbReference type="EMBL" id="JAMZMK010008375">
    <property type="protein sequence ID" value="KAI7740663.1"/>
    <property type="molecule type" value="Genomic_DNA"/>
</dbReference>
<reference evidence="1" key="1">
    <citation type="submission" date="2022-06" db="EMBL/GenBank/DDBJ databases">
        <title>Uncovering the hologenomic basis of an extraordinary plant invasion.</title>
        <authorList>
            <person name="Bieker V.C."/>
            <person name="Martin M.D."/>
            <person name="Gilbert T."/>
            <person name="Hodgins K."/>
            <person name="Battlay P."/>
            <person name="Petersen B."/>
            <person name="Wilson J."/>
        </authorList>
    </citation>
    <scope>NUCLEOTIDE SEQUENCE</scope>
    <source>
        <strain evidence="1">AA19_3_7</strain>
        <tissue evidence="1">Leaf</tissue>
    </source>
</reference>
<dbReference type="Gene3D" id="3.90.190.10">
    <property type="entry name" value="Protein tyrosine phosphatase superfamily"/>
    <property type="match status" value="1"/>
</dbReference>
<keyword evidence="2" id="KW-1185">Reference proteome</keyword>
<accession>A0AAD5CFF7</accession>
<proteinExistence type="predicted"/>
<name>A0AAD5CFF7_AMBAR</name>